<dbReference type="EMBL" id="JBHRXI010000002">
    <property type="protein sequence ID" value="MFC3612783.1"/>
    <property type="molecule type" value="Genomic_DNA"/>
</dbReference>
<accession>A0ABV7TBZ2</accession>
<comment type="similarity">
    <text evidence="1">Belongs to the ATP-dependent AMP-binding enzyme family.</text>
</comment>
<organism evidence="4 5">
    <name type="scientific">Lutimaribacter marinistellae</name>
    <dbReference type="NCBI Taxonomy" id="1820329"/>
    <lineage>
        <taxon>Bacteria</taxon>
        <taxon>Pseudomonadati</taxon>
        <taxon>Pseudomonadota</taxon>
        <taxon>Alphaproteobacteria</taxon>
        <taxon>Rhodobacterales</taxon>
        <taxon>Roseobacteraceae</taxon>
        <taxon>Lutimaribacter</taxon>
    </lineage>
</organism>
<dbReference type="Proteomes" id="UP001595629">
    <property type="component" value="Unassembled WGS sequence"/>
</dbReference>
<evidence type="ECO:0000259" key="3">
    <source>
        <dbReference type="Pfam" id="PF13193"/>
    </source>
</evidence>
<dbReference type="InterPro" id="IPR025110">
    <property type="entry name" value="AMP-bd_C"/>
</dbReference>
<evidence type="ECO:0000313" key="4">
    <source>
        <dbReference type="EMBL" id="MFC3612783.1"/>
    </source>
</evidence>
<dbReference type="SUPFAM" id="SSF56801">
    <property type="entry name" value="Acetyl-CoA synthetase-like"/>
    <property type="match status" value="1"/>
</dbReference>
<dbReference type="PANTHER" id="PTHR43201:SF5">
    <property type="entry name" value="MEDIUM-CHAIN ACYL-COA LIGASE ACSF2, MITOCHONDRIAL"/>
    <property type="match status" value="1"/>
</dbReference>
<evidence type="ECO:0000256" key="2">
    <source>
        <dbReference type="ARBA" id="ARBA00022598"/>
    </source>
</evidence>
<dbReference type="RefSeq" id="WP_386734112.1">
    <property type="nucleotide sequence ID" value="NZ_JBHRXI010000002.1"/>
</dbReference>
<sequence>MLFFFDRKKNIIRRSGENIAAAEIEACLQGHDTVAQVAVIAIEDELRDEEVMACVVAQHAQGDKGQAKALFDHAYSELAYYKAPGWIVFVDDLPVTGTQKVLKHMIFKDGEDPRQLPRAHDLRAFKKRKARHHG</sequence>
<feature type="domain" description="AMP-binding enzyme C-terminal" evidence="3">
    <location>
        <begin position="23"/>
        <end position="100"/>
    </location>
</feature>
<evidence type="ECO:0000256" key="1">
    <source>
        <dbReference type="ARBA" id="ARBA00006432"/>
    </source>
</evidence>
<dbReference type="Pfam" id="PF13193">
    <property type="entry name" value="AMP-binding_C"/>
    <property type="match status" value="1"/>
</dbReference>
<comment type="caution">
    <text evidence="4">The sequence shown here is derived from an EMBL/GenBank/DDBJ whole genome shotgun (WGS) entry which is preliminary data.</text>
</comment>
<keyword evidence="2" id="KW-0436">Ligase</keyword>
<gene>
    <name evidence="4" type="ORF">ACFORG_03335</name>
</gene>
<protein>
    <recommendedName>
        <fullName evidence="3">AMP-binding enzyme C-terminal domain-containing protein</fullName>
    </recommendedName>
</protein>
<dbReference type="PANTHER" id="PTHR43201">
    <property type="entry name" value="ACYL-COA SYNTHETASE"/>
    <property type="match status" value="1"/>
</dbReference>
<evidence type="ECO:0000313" key="5">
    <source>
        <dbReference type="Proteomes" id="UP001595629"/>
    </source>
</evidence>
<name>A0ABV7TBZ2_9RHOB</name>
<dbReference type="Gene3D" id="3.30.300.30">
    <property type="match status" value="1"/>
</dbReference>
<reference evidence="5" key="1">
    <citation type="journal article" date="2019" name="Int. J. Syst. Evol. Microbiol.">
        <title>The Global Catalogue of Microorganisms (GCM) 10K type strain sequencing project: providing services to taxonomists for standard genome sequencing and annotation.</title>
        <authorList>
            <consortium name="The Broad Institute Genomics Platform"/>
            <consortium name="The Broad Institute Genome Sequencing Center for Infectious Disease"/>
            <person name="Wu L."/>
            <person name="Ma J."/>
        </authorList>
    </citation>
    <scope>NUCLEOTIDE SEQUENCE [LARGE SCALE GENOMIC DNA]</scope>
    <source>
        <strain evidence="5">KCTC 42911</strain>
    </source>
</reference>
<keyword evidence="5" id="KW-1185">Reference proteome</keyword>
<proteinExistence type="inferred from homology"/>
<dbReference type="InterPro" id="IPR045851">
    <property type="entry name" value="AMP-bd_C_sf"/>
</dbReference>